<name>A0A060WIM9_ONCMY</name>
<evidence type="ECO:0000313" key="1">
    <source>
        <dbReference type="EMBL" id="CDQ66831.1"/>
    </source>
</evidence>
<gene>
    <name evidence="1" type="ORF">GSONMT00076132001</name>
</gene>
<proteinExistence type="predicted"/>
<organism evidence="1 2">
    <name type="scientific">Oncorhynchus mykiss</name>
    <name type="common">Rainbow trout</name>
    <name type="synonym">Salmo gairdneri</name>
    <dbReference type="NCBI Taxonomy" id="8022"/>
    <lineage>
        <taxon>Eukaryota</taxon>
        <taxon>Metazoa</taxon>
        <taxon>Chordata</taxon>
        <taxon>Craniata</taxon>
        <taxon>Vertebrata</taxon>
        <taxon>Euteleostomi</taxon>
        <taxon>Actinopterygii</taxon>
        <taxon>Neopterygii</taxon>
        <taxon>Teleostei</taxon>
        <taxon>Protacanthopterygii</taxon>
        <taxon>Salmoniformes</taxon>
        <taxon>Salmonidae</taxon>
        <taxon>Salmoninae</taxon>
        <taxon>Oncorhynchus</taxon>
    </lineage>
</organism>
<protein>
    <submittedName>
        <fullName evidence="1">Uncharacterized protein</fullName>
    </submittedName>
</protein>
<dbReference type="AlphaFoldDB" id="A0A060WIM9"/>
<reference evidence="1" key="2">
    <citation type="submission" date="2014-03" db="EMBL/GenBank/DDBJ databases">
        <authorList>
            <person name="Genoscope - CEA"/>
        </authorList>
    </citation>
    <scope>NUCLEOTIDE SEQUENCE</scope>
</reference>
<accession>A0A060WIM9</accession>
<reference evidence="1" key="1">
    <citation type="journal article" date="2014" name="Nat. Commun.">
        <title>The rainbow trout genome provides novel insights into evolution after whole-genome duplication in vertebrates.</title>
        <authorList>
            <person name="Berthelot C."/>
            <person name="Brunet F."/>
            <person name="Chalopin D."/>
            <person name="Juanchich A."/>
            <person name="Bernard M."/>
            <person name="Noel B."/>
            <person name="Bento P."/>
            <person name="Da Silva C."/>
            <person name="Labadie K."/>
            <person name="Alberti A."/>
            <person name="Aury J.M."/>
            <person name="Louis A."/>
            <person name="Dehais P."/>
            <person name="Bardou P."/>
            <person name="Montfort J."/>
            <person name="Klopp C."/>
            <person name="Cabau C."/>
            <person name="Gaspin C."/>
            <person name="Thorgaard G.H."/>
            <person name="Boussaha M."/>
            <person name="Quillet E."/>
            <person name="Guyomard R."/>
            <person name="Galiana D."/>
            <person name="Bobe J."/>
            <person name="Volff J.N."/>
            <person name="Genet C."/>
            <person name="Wincker P."/>
            <person name="Jaillon O."/>
            <person name="Roest Crollius H."/>
            <person name="Guiguen Y."/>
        </authorList>
    </citation>
    <scope>NUCLEOTIDE SEQUENCE [LARGE SCALE GENOMIC DNA]</scope>
</reference>
<dbReference type="PaxDb" id="8022-A0A060WIM9"/>
<evidence type="ECO:0000313" key="2">
    <source>
        <dbReference type="Proteomes" id="UP000193380"/>
    </source>
</evidence>
<dbReference type="EMBL" id="FR904557">
    <property type="protein sequence ID" value="CDQ66831.1"/>
    <property type="molecule type" value="Genomic_DNA"/>
</dbReference>
<sequence>MRVHPSIPWIISVPIWESFVQSGASTLSNCTLHHNGVEDRATTIALHMGTAVMPTDEMLVRKPRTSGRSGIKTTLYQGIPGTLPDMTVLSAGPSLRSMRPQPVIAKVLHGLEEITLNLVQCCHISVPLLSPEILMHSDAPAFPQLPVK</sequence>
<dbReference type="Proteomes" id="UP000193380">
    <property type="component" value="Unassembled WGS sequence"/>
</dbReference>